<dbReference type="OrthoDB" id="5357531at2759"/>
<evidence type="ECO:0000313" key="2">
    <source>
        <dbReference type="EMBL" id="OJD11925.1"/>
    </source>
</evidence>
<name>A0A1J9Q9R7_9EURO</name>
<evidence type="ECO:0000256" key="1">
    <source>
        <dbReference type="SAM" id="MobiDB-lite"/>
    </source>
</evidence>
<gene>
    <name evidence="2" type="ORF">AJ78_07398</name>
</gene>
<feature type="compositionally biased region" description="Low complexity" evidence="1">
    <location>
        <begin position="92"/>
        <end position="115"/>
    </location>
</feature>
<evidence type="ECO:0000313" key="3">
    <source>
        <dbReference type="Proteomes" id="UP000182235"/>
    </source>
</evidence>
<protein>
    <submittedName>
        <fullName evidence="2">Uncharacterized protein</fullName>
    </submittedName>
</protein>
<dbReference type="Proteomes" id="UP000182235">
    <property type="component" value="Unassembled WGS sequence"/>
</dbReference>
<organism evidence="2 3">
    <name type="scientific">Emergomyces pasteurianus Ep9510</name>
    <dbReference type="NCBI Taxonomy" id="1447872"/>
    <lineage>
        <taxon>Eukaryota</taxon>
        <taxon>Fungi</taxon>
        <taxon>Dikarya</taxon>
        <taxon>Ascomycota</taxon>
        <taxon>Pezizomycotina</taxon>
        <taxon>Eurotiomycetes</taxon>
        <taxon>Eurotiomycetidae</taxon>
        <taxon>Onygenales</taxon>
        <taxon>Ajellomycetaceae</taxon>
        <taxon>Emergomyces</taxon>
    </lineage>
</organism>
<reference evidence="2 3" key="1">
    <citation type="submission" date="2015-07" db="EMBL/GenBank/DDBJ databases">
        <title>Emmonsia species relationships and genome sequence.</title>
        <authorList>
            <consortium name="The Broad Institute Genomics Platform"/>
            <person name="Cuomo C.A."/>
            <person name="Munoz J.F."/>
            <person name="Imamovic A."/>
            <person name="Priest M.E."/>
            <person name="Young S."/>
            <person name="Clay O.K."/>
            <person name="McEwen J.G."/>
        </authorList>
    </citation>
    <scope>NUCLEOTIDE SEQUENCE [LARGE SCALE GENOMIC DNA]</scope>
    <source>
        <strain evidence="2 3">UAMH 9510</strain>
    </source>
</reference>
<feature type="compositionally biased region" description="Pro residues" evidence="1">
    <location>
        <begin position="39"/>
        <end position="51"/>
    </location>
</feature>
<dbReference type="STRING" id="1447872.A0A1J9Q9R7"/>
<feature type="compositionally biased region" description="Polar residues" evidence="1">
    <location>
        <begin position="17"/>
        <end position="26"/>
    </location>
</feature>
<feature type="compositionally biased region" description="Polar residues" evidence="1">
    <location>
        <begin position="55"/>
        <end position="84"/>
    </location>
</feature>
<dbReference type="AlphaFoldDB" id="A0A1J9Q9R7"/>
<dbReference type="VEuPathDB" id="FungiDB:AJ78_07398"/>
<comment type="caution">
    <text evidence="2">The sequence shown here is derived from an EMBL/GenBank/DDBJ whole genome shotgun (WGS) entry which is preliminary data.</text>
</comment>
<accession>A0A1J9Q9R7</accession>
<feature type="region of interest" description="Disordered" evidence="1">
    <location>
        <begin position="16"/>
        <end position="115"/>
    </location>
</feature>
<proteinExistence type="predicted"/>
<dbReference type="EMBL" id="LGRN01000470">
    <property type="protein sequence ID" value="OJD11925.1"/>
    <property type="molecule type" value="Genomic_DNA"/>
</dbReference>
<keyword evidence="3" id="KW-1185">Reference proteome</keyword>
<sequence length="156" mass="16749">MYAARAAKPKLSLSIAAASTSNTSRPVLSLKSPVAMSVPMPPRTPLSPSPLSPTARNTKLNQRGFSTMQQQATFAYANPASSKSILKKNHGSSSSSSSSNSSSNSSSPSSGTSSNKRIKFICEPTIHCVTPIDNTEDYYGGYVKMSRDERRWLLRS</sequence>